<keyword evidence="4" id="KW-1185">Reference proteome</keyword>
<sequence>MSLHLKDNIKKFQIIDAFIITKYRVYRHALGWIFLFLMLISLKPIKESNLIGLSVSLFIILSVFYINLYVLLPAFLYNKFFFKYLGLLLLLLFLSLLISIKLSDILEDPADLNVDKPSFLFQFIAYCVILLPFIVVSTGVKIIQKWIIYDNRFKELEKNTIEMELKALRNQINPHFIFNTLNNLNYMIMKDQQKASIILSQLSNILSHHLYESNQKYIFLHSEIKFINDYIHLEVIRRDEFKFEVISLIDDTVNIKIPSNIFSVFIENAIKHSLDCDFESSIKVSFEKIDDYLLFSCLNTKGLSTEKKMNHGVGLKNVKRRLELIYAESYELTITDAKRTYKVELKLPL</sequence>
<dbReference type="GO" id="GO:0000155">
    <property type="term" value="F:phosphorelay sensor kinase activity"/>
    <property type="evidence" value="ECO:0007669"/>
    <property type="project" value="InterPro"/>
</dbReference>
<evidence type="ECO:0000256" key="1">
    <source>
        <dbReference type="SAM" id="Phobius"/>
    </source>
</evidence>
<keyword evidence="3" id="KW-0808">Transferase</keyword>
<evidence type="ECO:0000313" key="4">
    <source>
        <dbReference type="Proteomes" id="UP000675047"/>
    </source>
</evidence>
<dbReference type="EMBL" id="JAGFBV010000013">
    <property type="protein sequence ID" value="MBP4138394.1"/>
    <property type="molecule type" value="Genomic_DNA"/>
</dbReference>
<keyword evidence="3" id="KW-0418">Kinase</keyword>
<dbReference type="InterPro" id="IPR036890">
    <property type="entry name" value="HATPase_C_sf"/>
</dbReference>
<dbReference type="InterPro" id="IPR010559">
    <property type="entry name" value="Sig_transdc_His_kin_internal"/>
</dbReference>
<dbReference type="PANTHER" id="PTHR34220">
    <property type="entry name" value="SENSOR HISTIDINE KINASE YPDA"/>
    <property type="match status" value="1"/>
</dbReference>
<keyword evidence="1" id="KW-1133">Transmembrane helix</keyword>
<feature type="transmembrane region" description="Helical" evidence="1">
    <location>
        <begin position="84"/>
        <end position="103"/>
    </location>
</feature>
<dbReference type="Pfam" id="PF06580">
    <property type="entry name" value="His_kinase"/>
    <property type="match status" value="1"/>
</dbReference>
<evidence type="ECO:0000313" key="3">
    <source>
        <dbReference type="EMBL" id="MBP4138394.1"/>
    </source>
</evidence>
<feature type="domain" description="Signal transduction histidine kinase internal region" evidence="2">
    <location>
        <begin position="163"/>
        <end position="239"/>
    </location>
</feature>
<name>A0A940X7N8_9FLAO</name>
<dbReference type="GO" id="GO:0016020">
    <property type="term" value="C:membrane"/>
    <property type="evidence" value="ECO:0007669"/>
    <property type="project" value="InterPro"/>
</dbReference>
<reference evidence="3 4" key="1">
    <citation type="submission" date="2021-03" db="EMBL/GenBank/DDBJ databases">
        <title>Flavobacterium Flabelliformis Sp. Nov. And Flavobacterium Geliluteum Sp. Nov., Two Novel Multidrug Resistant Psychrophilic Species Isolated From Antarctica.</title>
        <authorList>
            <person name="Kralova S."/>
            <person name="Busse H.J."/>
            <person name="Bezdicek M."/>
            <person name="Nykrynova M."/>
            <person name="Kroupova E."/>
            <person name="Krsek D."/>
            <person name="Sedlacek I."/>
        </authorList>
    </citation>
    <scope>NUCLEOTIDE SEQUENCE [LARGE SCALE GENOMIC DNA]</scope>
    <source>
        <strain evidence="3 4">P7388</strain>
    </source>
</reference>
<keyword evidence="1" id="KW-0472">Membrane</keyword>
<feature type="transmembrane region" description="Helical" evidence="1">
    <location>
        <begin position="51"/>
        <end position="72"/>
    </location>
</feature>
<protein>
    <submittedName>
        <fullName evidence="3">Histidine kinase</fullName>
    </submittedName>
</protein>
<accession>A0A940X7N8</accession>
<keyword evidence="1" id="KW-0812">Transmembrane</keyword>
<feature type="transmembrane region" description="Helical" evidence="1">
    <location>
        <begin position="123"/>
        <end position="143"/>
    </location>
</feature>
<dbReference type="AlphaFoldDB" id="A0A940X7N8"/>
<organism evidence="3 4">
    <name type="scientific">Flavobacterium geliluteum</name>
    <dbReference type="NCBI Taxonomy" id="2816120"/>
    <lineage>
        <taxon>Bacteria</taxon>
        <taxon>Pseudomonadati</taxon>
        <taxon>Bacteroidota</taxon>
        <taxon>Flavobacteriia</taxon>
        <taxon>Flavobacteriales</taxon>
        <taxon>Flavobacteriaceae</taxon>
        <taxon>Flavobacterium</taxon>
    </lineage>
</organism>
<dbReference type="Gene3D" id="3.30.565.10">
    <property type="entry name" value="Histidine kinase-like ATPase, C-terminal domain"/>
    <property type="match status" value="1"/>
</dbReference>
<gene>
    <name evidence="3" type="ORF">J3495_09870</name>
</gene>
<dbReference type="SUPFAM" id="SSF55874">
    <property type="entry name" value="ATPase domain of HSP90 chaperone/DNA topoisomerase II/histidine kinase"/>
    <property type="match status" value="1"/>
</dbReference>
<dbReference type="PANTHER" id="PTHR34220:SF7">
    <property type="entry name" value="SENSOR HISTIDINE KINASE YPDA"/>
    <property type="match status" value="1"/>
</dbReference>
<dbReference type="InterPro" id="IPR050640">
    <property type="entry name" value="Bact_2-comp_sensor_kinase"/>
</dbReference>
<proteinExistence type="predicted"/>
<dbReference type="Proteomes" id="UP000675047">
    <property type="component" value="Unassembled WGS sequence"/>
</dbReference>
<evidence type="ECO:0000259" key="2">
    <source>
        <dbReference type="Pfam" id="PF06580"/>
    </source>
</evidence>
<feature type="transmembrane region" description="Helical" evidence="1">
    <location>
        <begin position="29"/>
        <end position="45"/>
    </location>
</feature>
<comment type="caution">
    <text evidence="3">The sequence shown here is derived from an EMBL/GenBank/DDBJ whole genome shotgun (WGS) entry which is preliminary data.</text>
</comment>
<dbReference type="RefSeq" id="WP_210666383.1">
    <property type="nucleotide sequence ID" value="NZ_JAGFBV010000013.1"/>
</dbReference>